<dbReference type="AlphaFoldDB" id="X1DRV1"/>
<protein>
    <recommendedName>
        <fullName evidence="2">4'-phosphopantetheinyl transferase domain-containing protein</fullName>
    </recommendedName>
</protein>
<organism evidence="1">
    <name type="scientific">marine sediment metagenome</name>
    <dbReference type="NCBI Taxonomy" id="412755"/>
    <lineage>
        <taxon>unclassified sequences</taxon>
        <taxon>metagenomes</taxon>
        <taxon>ecological metagenomes</taxon>
    </lineage>
</organism>
<accession>X1DRV1</accession>
<dbReference type="GO" id="GO:0008897">
    <property type="term" value="F:holo-[acyl-carrier-protein] synthase activity"/>
    <property type="evidence" value="ECO:0007669"/>
    <property type="project" value="InterPro"/>
</dbReference>
<evidence type="ECO:0000313" key="1">
    <source>
        <dbReference type="EMBL" id="GAH22902.1"/>
    </source>
</evidence>
<proteinExistence type="predicted"/>
<dbReference type="EMBL" id="BART01041068">
    <property type="protein sequence ID" value="GAH22902.1"/>
    <property type="molecule type" value="Genomic_DNA"/>
</dbReference>
<dbReference type="Gene3D" id="3.90.470.20">
    <property type="entry name" value="4'-phosphopantetheinyl transferase domain"/>
    <property type="match status" value="1"/>
</dbReference>
<evidence type="ECO:0008006" key="2">
    <source>
        <dbReference type="Google" id="ProtNLM"/>
    </source>
</evidence>
<comment type="caution">
    <text evidence="1">The sequence shown here is derived from an EMBL/GenBank/DDBJ whole genome shotgun (WGS) entry which is preliminary data.</text>
</comment>
<name>X1DRV1_9ZZZZ</name>
<dbReference type="SUPFAM" id="SSF56214">
    <property type="entry name" value="4'-phosphopantetheinyl transferase"/>
    <property type="match status" value="1"/>
</dbReference>
<sequence length="77" mass="8966">FLEAYLTENEIDGSMRFKNEKRKLEYFSGIVAAKECYKRKSPDIISYHDFEIQKDEKGKPSPISFEKASLAVQYIVP</sequence>
<feature type="non-terminal residue" evidence="1">
    <location>
        <position position="1"/>
    </location>
</feature>
<dbReference type="GO" id="GO:0000287">
    <property type="term" value="F:magnesium ion binding"/>
    <property type="evidence" value="ECO:0007669"/>
    <property type="project" value="InterPro"/>
</dbReference>
<dbReference type="InterPro" id="IPR037143">
    <property type="entry name" value="4-PPantetheinyl_Trfase_dom_sf"/>
</dbReference>
<gene>
    <name evidence="1" type="ORF">S01H4_66362</name>
</gene>
<feature type="non-terminal residue" evidence="1">
    <location>
        <position position="77"/>
    </location>
</feature>
<reference evidence="1" key="1">
    <citation type="journal article" date="2014" name="Front. Microbiol.">
        <title>High frequency of phylogenetically diverse reductive dehalogenase-homologous genes in deep subseafloor sedimentary metagenomes.</title>
        <authorList>
            <person name="Kawai M."/>
            <person name="Futagami T."/>
            <person name="Toyoda A."/>
            <person name="Takaki Y."/>
            <person name="Nishi S."/>
            <person name="Hori S."/>
            <person name="Arai W."/>
            <person name="Tsubouchi T."/>
            <person name="Morono Y."/>
            <person name="Uchiyama I."/>
            <person name="Ito T."/>
            <person name="Fujiyama A."/>
            <person name="Inagaki F."/>
            <person name="Takami H."/>
        </authorList>
    </citation>
    <scope>NUCLEOTIDE SEQUENCE</scope>
    <source>
        <strain evidence="1">Expedition CK06-06</strain>
    </source>
</reference>